<dbReference type="AlphaFoldDB" id="A0A225AT47"/>
<dbReference type="GO" id="GO:0015031">
    <property type="term" value="P:protein transport"/>
    <property type="evidence" value="ECO:0007669"/>
    <property type="project" value="UniProtKB-KW"/>
</dbReference>
<comment type="subcellular location">
    <subcellularLocation>
        <location evidence="1">Nucleus membrane</location>
        <topology evidence="1">Multi-pass membrane protein</topology>
    </subcellularLocation>
    <subcellularLocation>
        <location evidence="2">Nucleus</location>
        <location evidence="2">Nuclear pore complex</location>
    </subcellularLocation>
</comment>
<evidence type="ECO:0000256" key="11">
    <source>
        <dbReference type="ARBA" id="ARBA00023136"/>
    </source>
</evidence>
<evidence type="ECO:0000256" key="12">
    <source>
        <dbReference type="ARBA" id="ARBA00023242"/>
    </source>
</evidence>
<organism evidence="14 15">
    <name type="scientific">Talaromyces atroroseus</name>
    <dbReference type="NCBI Taxonomy" id="1441469"/>
    <lineage>
        <taxon>Eukaryota</taxon>
        <taxon>Fungi</taxon>
        <taxon>Dikarya</taxon>
        <taxon>Ascomycota</taxon>
        <taxon>Pezizomycotina</taxon>
        <taxon>Eurotiomycetes</taxon>
        <taxon>Eurotiomycetidae</taxon>
        <taxon>Eurotiales</taxon>
        <taxon>Trichocomaceae</taxon>
        <taxon>Talaromyces</taxon>
        <taxon>Talaromyces sect. Trachyspermi</taxon>
    </lineage>
</organism>
<evidence type="ECO:0000313" key="15">
    <source>
        <dbReference type="Proteomes" id="UP000214365"/>
    </source>
</evidence>
<keyword evidence="10" id="KW-0906">Nuclear pore complex</keyword>
<sequence length="668" mass="74698">MAAPPPRPYRRILTSALHRRFVHASAMTLLMDYIVAFVIGTKTSLFWSWFPLGACGIRALLLFISTLAVFFIRVAQMHTGPRTTASPISALRYTFPLHALQTLGWYLFSAWWFSEIYLWSAPAEADLGWVKTGGLNSRTTLNERSIYLHTYHMMLAISQAAIHLYCDYDHLPIPVVKRSPESKDQSTHPVQPVMKRIRGSVIGIMIDALRKGLVVTLASPFIYVLFLRRSAWSFSLYFAKLFWNFSRTAADPPGTVPPAFYTLFIRQIISGGCLVFLWQMANLFFTVFIAQGPIKRGQPLTIDSKDPNGSLINGLKAKKDIVKSYAFWELCFISQRFADRRKVIFNDIERDGGPAWKQMLEVSVENINGITSRINHYKNPVLPTAAKDPSITYPQIQSLPQLTEAPKQDNIFAPSPKANGFGQSFGATAKSFGQSPDWTPVARARAKDAFSQASNAIFSPERKKRLLGGTDEVKMLTGPQATSKSSFNLSSIPFVAQFLRSPIGTPFRQTYAQRLRGIVFGEPHGQVACIVDAIESVTRLLIASLEEDRLGQVQTDVPGVVRLFTETILTLEDFVQNGLGIHWSDVTFPSPNNSDPDAQKRAKYVPEVDIVLTLLRTSLSDLLASFERYSRGIRLQAKDIRLAKAAAGLLDKGDDDHDDRDDPFTSKH</sequence>
<evidence type="ECO:0000256" key="4">
    <source>
        <dbReference type="ARBA" id="ARBA00022448"/>
    </source>
</evidence>
<dbReference type="InterPro" id="IPR019049">
    <property type="entry name" value="Nucleoporin_prot_Ndc1/Nup"/>
</dbReference>
<evidence type="ECO:0000256" key="6">
    <source>
        <dbReference type="ARBA" id="ARBA00022816"/>
    </source>
</evidence>
<evidence type="ECO:0000256" key="2">
    <source>
        <dbReference type="ARBA" id="ARBA00004567"/>
    </source>
</evidence>
<evidence type="ECO:0008006" key="16">
    <source>
        <dbReference type="Google" id="ProtNLM"/>
    </source>
</evidence>
<dbReference type="OrthoDB" id="67850at2759"/>
<keyword evidence="4" id="KW-0813">Transport</keyword>
<feature type="transmembrane region" description="Helical" evidence="13">
    <location>
        <begin position="268"/>
        <end position="290"/>
    </location>
</feature>
<keyword evidence="12" id="KW-0539">Nucleus</keyword>
<feature type="transmembrane region" description="Helical" evidence="13">
    <location>
        <begin position="46"/>
        <end position="72"/>
    </location>
</feature>
<keyword evidence="8 13" id="KW-1133">Transmembrane helix</keyword>
<dbReference type="GO" id="GO:0051028">
    <property type="term" value="P:mRNA transport"/>
    <property type="evidence" value="ECO:0007669"/>
    <property type="project" value="UniProtKB-KW"/>
</dbReference>
<dbReference type="PANTHER" id="PTHR13269">
    <property type="entry name" value="NUCLEOPORIN NDC1"/>
    <property type="match status" value="1"/>
</dbReference>
<evidence type="ECO:0000313" key="14">
    <source>
        <dbReference type="EMBL" id="OKL58769.1"/>
    </source>
</evidence>
<dbReference type="RefSeq" id="XP_020118890.1">
    <property type="nucleotide sequence ID" value="XM_020267993.1"/>
</dbReference>
<evidence type="ECO:0000256" key="7">
    <source>
        <dbReference type="ARBA" id="ARBA00022927"/>
    </source>
</evidence>
<name>A0A225AT47_TALAT</name>
<dbReference type="GO" id="GO:0106166">
    <property type="term" value="F:spindle pole body-nuclear membrane anchor activity"/>
    <property type="evidence" value="ECO:0007669"/>
    <property type="project" value="TreeGrafter"/>
</dbReference>
<keyword evidence="7" id="KW-0653">Protein transport</keyword>
<comment type="similarity">
    <text evidence="3">Belongs to the NDC1 family.</text>
</comment>
<keyword evidence="5 13" id="KW-0812">Transmembrane</keyword>
<evidence type="ECO:0000256" key="8">
    <source>
        <dbReference type="ARBA" id="ARBA00022989"/>
    </source>
</evidence>
<dbReference type="PANTHER" id="PTHR13269:SF6">
    <property type="entry name" value="NUCLEOPORIN NDC1"/>
    <property type="match status" value="1"/>
</dbReference>
<keyword evidence="11 13" id="KW-0472">Membrane</keyword>
<dbReference type="GO" id="GO:0070762">
    <property type="term" value="C:nuclear pore transmembrane ring"/>
    <property type="evidence" value="ECO:0007669"/>
    <property type="project" value="TreeGrafter"/>
</dbReference>
<evidence type="ECO:0000256" key="9">
    <source>
        <dbReference type="ARBA" id="ARBA00023010"/>
    </source>
</evidence>
<keyword evidence="15" id="KW-1185">Reference proteome</keyword>
<dbReference type="GO" id="GO:0005816">
    <property type="term" value="C:spindle pole body"/>
    <property type="evidence" value="ECO:0007669"/>
    <property type="project" value="TreeGrafter"/>
</dbReference>
<dbReference type="GO" id="GO:0070631">
    <property type="term" value="P:spindle pole body localization"/>
    <property type="evidence" value="ECO:0007669"/>
    <property type="project" value="TreeGrafter"/>
</dbReference>
<reference evidence="14 15" key="1">
    <citation type="submission" date="2015-06" db="EMBL/GenBank/DDBJ databases">
        <title>Talaromyces atroroseus IBT 11181 draft genome.</title>
        <authorList>
            <person name="Rasmussen K.B."/>
            <person name="Rasmussen S."/>
            <person name="Petersen B."/>
            <person name="Sicheritz-Ponten T."/>
            <person name="Mortensen U.H."/>
            <person name="Thrane U."/>
        </authorList>
    </citation>
    <scope>NUCLEOTIDE SEQUENCE [LARGE SCALE GENOMIC DNA]</scope>
    <source>
        <strain evidence="14 15">IBT 11181</strain>
    </source>
</reference>
<dbReference type="EMBL" id="LFMY01000008">
    <property type="protein sequence ID" value="OKL58769.1"/>
    <property type="molecule type" value="Genomic_DNA"/>
</dbReference>
<evidence type="ECO:0000256" key="5">
    <source>
        <dbReference type="ARBA" id="ARBA00022692"/>
    </source>
</evidence>
<accession>A0A225AT47</accession>
<evidence type="ECO:0000256" key="3">
    <source>
        <dbReference type="ARBA" id="ARBA00005760"/>
    </source>
</evidence>
<feature type="transmembrane region" description="Helical" evidence="13">
    <location>
        <begin position="21"/>
        <end position="40"/>
    </location>
</feature>
<proteinExistence type="inferred from homology"/>
<protein>
    <recommendedName>
        <fullName evidence="16">Nucleoporin NDC1</fullName>
    </recommendedName>
</protein>
<comment type="caution">
    <text evidence="14">The sequence shown here is derived from an EMBL/GenBank/DDBJ whole genome shotgun (WGS) entry which is preliminary data.</text>
</comment>
<evidence type="ECO:0000256" key="13">
    <source>
        <dbReference type="SAM" id="Phobius"/>
    </source>
</evidence>
<dbReference type="Proteomes" id="UP000214365">
    <property type="component" value="Unassembled WGS sequence"/>
</dbReference>
<gene>
    <name evidence="14" type="ORF">UA08_05695</name>
</gene>
<dbReference type="GO" id="GO:0031965">
    <property type="term" value="C:nuclear membrane"/>
    <property type="evidence" value="ECO:0007669"/>
    <property type="project" value="UniProtKB-SubCell"/>
</dbReference>
<dbReference type="GO" id="GO:0006999">
    <property type="term" value="P:nuclear pore organization"/>
    <property type="evidence" value="ECO:0007669"/>
    <property type="project" value="TreeGrafter"/>
</dbReference>
<evidence type="ECO:0000256" key="1">
    <source>
        <dbReference type="ARBA" id="ARBA00004232"/>
    </source>
</evidence>
<evidence type="ECO:0000256" key="10">
    <source>
        <dbReference type="ARBA" id="ARBA00023132"/>
    </source>
</evidence>
<dbReference type="GeneID" id="31005451"/>
<dbReference type="Pfam" id="PF09531">
    <property type="entry name" value="Ndc1_Nup"/>
    <property type="match status" value="1"/>
</dbReference>
<dbReference type="STRING" id="1441469.A0A225AT47"/>
<keyword evidence="6" id="KW-0509">mRNA transport</keyword>
<keyword evidence="9" id="KW-0811">Translocation</keyword>